<organism evidence="2 3">
    <name type="scientific">Blastopirellula marina</name>
    <dbReference type="NCBI Taxonomy" id="124"/>
    <lineage>
        <taxon>Bacteria</taxon>
        <taxon>Pseudomonadati</taxon>
        <taxon>Planctomycetota</taxon>
        <taxon>Planctomycetia</taxon>
        <taxon>Pirellulales</taxon>
        <taxon>Pirellulaceae</taxon>
        <taxon>Blastopirellula</taxon>
    </lineage>
</organism>
<protein>
    <recommendedName>
        <fullName evidence="1">AB hydrolase-1 domain-containing protein</fullName>
    </recommendedName>
</protein>
<dbReference type="PANTHER" id="PTHR37946">
    <property type="entry name" value="SLL1969 PROTEIN"/>
    <property type="match status" value="1"/>
</dbReference>
<dbReference type="InterPro" id="IPR029058">
    <property type="entry name" value="AB_hydrolase_fold"/>
</dbReference>
<name>A0A2S8F3T8_9BACT</name>
<dbReference type="RefSeq" id="WP_105359967.1">
    <property type="nucleotide sequence ID" value="NZ_PUIB01000029.1"/>
</dbReference>
<dbReference type="AlphaFoldDB" id="A0A2S8F3T8"/>
<dbReference type="PANTHER" id="PTHR37946:SF1">
    <property type="entry name" value="SLL1969 PROTEIN"/>
    <property type="match status" value="1"/>
</dbReference>
<reference evidence="2 3" key="1">
    <citation type="submission" date="2018-02" db="EMBL/GenBank/DDBJ databases">
        <title>Comparative genomes isolates from brazilian mangrove.</title>
        <authorList>
            <person name="Araujo J.E."/>
            <person name="Taketani R.G."/>
            <person name="Silva M.C.P."/>
            <person name="Loureco M.V."/>
            <person name="Andreote F.D."/>
        </authorList>
    </citation>
    <scope>NUCLEOTIDE SEQUENCE [LARGE SCALE GENOMIC DNA]</scope>
    <source>
        <strain evidence="2 3">NAP PRIS-MGV</strain>
    </source>
</reference>
<dbReference type="EMBL" id="PUIB01000029">
    <property type="protein sequence ID" value="PQO26832.1"/>
    <property type="molecule type" value="Genomic_DNA"/>
</dbReference>
<accession>A0A2S8F3T8</accession>
<dbReference type="Pfam" id="PF12697">
    <property type="entry name" value="Abhydrolase_6"/>
    <property type="match status" value="1"/>
</dbReference>
<comment type="caution">
    <text evidence="2">The sequence shown here is derived from an EMBL/GenBank/DDBJ whole genome shotgun (WGS) entry which is preliminary data.</text>
</comment>
<evidence type="ECO:0000313" key="2">
    <source>
        <dbReference type="EMBL" id="PQO26832.1"/>
    </source>
</evidence>
<evidence type="ECO:0000313" key="3">
    <source>
        <dbReference type="Proteomes" id="UP000239388"/>
    </source>
</evidence>
<gene>
    <name evidence="2" type="ORF">C5Y98_29095</name>
</gene>
<dbReference type="OrthoDB" id="869379at2"/>
<feature type="domain" description="AB hydrolase-1" evidence="1">
    <location>
        <begin position="414"/>
        <end position="512"/>
    </location>
</feature>
<evidence type="ECO:0000259" key="1">
    <source>
        <dbReference type="Pfam" id="PF12697"/>
    </source>
</evidence>
<sequence>MLQIMRINAVSGVAWIAAIFCALQVGCVTHARGRWCPPNMAAPDPSAAPRSGCFGVMPCAATLELIEPGNAVPIPTSQPGVEPADLPPRLPSGEGFWRNPNLNVGPQRLPAVEPQPPSPLPGGQQWAEPIMPQPRPIPAGPTRSGPVAEIEIPDPPKEDQLLLAESYYAMAVDADKRVEERAMSLYLDAIIGAWDYLESAPAEDDISMKTGRAWVIYHSSLARLIHIAAATKRFERNIRIKIPETYGFRVLEIEYAGFAWRADEFDEWNVVGEYHSKYLLHHYKRNGLGVPLVIVRNRRPDDQFLPVRTPFNATAVLRPLDVEVRDDCADPAPNPETHVERLVGTLQLFNPDEFDDVDFRDCQTKLAADWTALFAYMLSHPQPELQRASHHGLAEPEPAGLFMLEPHQPGRIPIVFVHGLLSAPYTWAAMANELYAFPELHKRYEIWAFQYPTDEPFLESAAVLRRQLDGAVHCSDPKGTDPALDNMVVVGHSMGGLIAKLLAADSGNTLWQHAAFVPIEEVVAPKDIRIRLQQSFFFSAMPYVKEVVYIATPHEGSSWARRCLGQATSMVIEGIEHRETKHREVVNANPAAFREELRRRPPTSIDLLEPDSMILKGIYQLDVAPGVSEHSIIGRGWWSIHDGASDGVVPVKSARLPGVESEVMVTATHTHLNKHPGAICEVMRILKEHADQLPWVQPHLVGQCAQD</sequence>
<dbReference type="SUPFAM" id="SSF53474">
    <property type="entry name" value="alpha/beta-Hydrolases"/>
    <property type="match status" value="1"/>
</dbReference>
<dbReference type="Gene3D" id="3.40.50.1820">
    <property type="entry name" value="alpha/beta hydrolase"/>
    <property type="match status" value="1"/>
</dbReference>
<proteinExistence type="predicted"/>
<dbReference type="Proteomes" id="UP000239388">
    <property type="component" value="Unassembled WGS sequence"/>
</dbReference>
<dbReference type="InterPro" id="IPR000073">
    <property type="entry name" value="AB_hydrolase_1"/>
</dbReference>